<dbReference type="AlphaFoldDB" id="A0A2R5GME7"/>
<organism evidence="5 6">
    <name type="scientific">Hondaea fermentalgiana</name>
    <dbReference type="NCBI Taxonomy" id="2315210"/>
    <lineage>
        <taxon>Eukaryota</taxon>
        <taxon>Sar</taxon>
        <taxon>Stramenopiles</taxon>
        <taxon>Bigyra</taxon>
        <taxon>Labyrinthulomycetes</taxon>
        <taxon>Thraustochytrida</taxon>
        <taxon>Thraustochytriidae</taxon>
        <taxon>Hondaea</taxon>
    </lineage>
</organism>
<dbReference type="GO" id="GO:0005829">
    <property type="term" value="C:cytosol"/>
    <property type="evidence" value="ECO:0007669"/>
    <property type="project" value="TreeGrafter"/>
</dbReference>
<dbReference type="OrthoDB" id="433474at2759"/>
<feature type="domain" description="Alpha/beta hydrolase fold-3" evidence="4">
    <location>
        <begin position="371"/>
        <end position="533"/>
    </location>
</feature>
<feature type="region of interest" description="Disordered" evidence="3">
    <location>
        <begin position="1"/>
        <end position="23"/>
    </location>
</feature>
<dbReference type="Gene3D" id="3.40.50.1820">
    <property type="entry name" value="alpha/beta hydrolase"/>
    <property type="match status" value="1"/>
</dbReference>
<comment type="caution">
    <text evidence="5">The sequence shown here is derived from an EMBL/GenBank/DDBJ whole genome shotgun (WGS) entry which is preliminary data.</text>
</comment>
<name>A0A2R5GME7_9STRA</name>
<dbReference type="PANTHER" id="PTHR23025">
    <property type="entry name" value="TRIACYLGLYCEROL LIPASE"/>
    <property type="match status" value="1"/>
</dbReference>
<dbReference type="InterPro" id="IPR002168">
    <property type="entry name" value="Lipase_GDXG_HIS_AS"/>
</dbReference>
<evidence type="ECO:0000259" key="4">
    <source>
        <dbReference type="Pfam" id="PF07859"/>
    </source>
</evidence>
<dbReference type="PANTHER" id="PTHR23025:SF3">
    <property type="entry name" value="HORMONE-SENSITIVE LIPASE"/>
    <property type="match status" value="1"/>
</dbReference>
<feature type="non-terminal residue" evidence="5">
    <location>
        <position position="1"/>
    </location>
</feature>
<evidence type="ECO:0000256" key="1">
    <source>
        <dbReference type="ARBA" id="ARBA00010515"/>
    </source>
</evidence>
<evidence type="ECO:0000256" key="3">
    <source>
        <dbReference type="SAM" id="MobiDB-lite"/>
    </source>
</evidence>
<reference evidence="5 6" key="1">
    <citation type="submission" date="2017-12" db="EMBL/GenBank/DDBJ databases">
        <title>Sequencing, de novo assembly and annotation of complete genome of a new Thraustochytrid species, strain FCC1311.</title>
        <authorList>
            <person name="Sedici K."/>
            <person name="Godart F."/>
            <person name="Aiese Cigliano R."/>
            <person name="Sanseverino W."/>
            <person name="Barakat M."/>
            <person name="Ortet P."/>
            <person name="Marechal E."/>
            <person name="Cagnac O."/>
            <person name="Amato A."/>
        </authorList>
    </citation>
    <scope>NUCLEOTIDE SEQUENCE [LARGE SCALE GENOMIC DNA]</scope>
</reference>
<dbReference type="Proteomes" id="UP000241890">
    <property type="component" value="Unassembled WGS sequence"/>
</dbReference>
<evidence type="ECO:0000256" key="2">
    <source>
        <dbReference type="ARBA" id="ARBA00022801"/>
    </source>
</evidence>
<accession>A0A2R5GME7</accession>
<sequence length="567" mass="63152">RGAGGDEEARAEEGRGAERHRQVADLQADLETLAKRTREALASARGLASEIVQRVSTAQSGPTPTCVGRKKQRKRAAGVEDRFSALIKELEVLETRLTDLRTWLHEDGNAAYALHLAIAMQYIAAVMGTPVTDLRSRSRIGNERYHVEYDGVTAPQLLQELREDTFIMWYTEGNVRLLRSHVHGLNEVLDMVLRRSASEPDSFIMRVASGEASVAECDFCEVVQGLYDEERAMRSLRKFFKLLMITNAAVHEYYFETHHLSRFVSFVRGSLYYGVFKRNRGQHRGEVTFTGLGPSIEQNLKFIQYVWNLPDKGGIRHFYRSGISNVRHSVAFAISDTVKARFISSKNVGVLPAKFGVPSARSKAVPQRALVLHFHGGGFVSMSAAAHENYTRRWTKQCGVPVISVDYSLSPDAKFPTAVDEAFEAFRWCREVAGKVYGTDRVIVAGDSAGGTLGAAVIIKCILEGYPGPDGALLAYPAVDIRRAFSPSILWSLNDKLLPYTFLLSCLSAYLGTTDPESMLKSSLSRRLRLALFPKRLLPYRWVLALVSPSSLIRKSVFLLIIAIECL</sequence>
<protein>
    <submittedName>
        <fullName evidence="5">Hormone-sensitive lipase</fullName>
    </submittedName>
</protein>
<proteinExistence type="inferred from homology"/>
<dbReference type="EMBL" id="BEYU01000052">
    <property type="protein sequence ID" value="GBG29044.1"/>
    <property type="molecule type" value="Genomic_DNA"/>
</dbReference>
<comment type="similarity">
    <text evidence="1">Belongs to the 'GDXG' lipolytic enzyme family.</text>
</comment>
<keyword evidence="6" id="KW-1185">Reference proteome</keyword>
<dbReference type="InParanoid" id="A0A2R5GME7"/>
<dbReference type="SUPFAM" id="SSF53474">
    <property type="entry name" value="alpha/beta-Hydrolases"/>
    <property type="match status" value="1"/>
</dbReference>
<gene>
    <name evidence="5" type="ORF">FCC1311_029331</name>
</gene>
<dbReference type="InterPro" id="IPR013094">
    <property type="entry name" value="AB_hydrolase_3"/>
</dbReference>
<dbReference type="GO" id="GO:0004771">
    <property type="term" value="F:sterol ester esterase activity"/>
    <property type="evidence" value="ECO:0007669"/>
    <property type="project" value="TreeGrafter"/>
</dbReference>
<dbReference type="Pfam" id="PF07859">
    <property type="entry name" value="Abhydrolase_3"/>
    <property type="match status" value="1"/>
</dbReference>
<feature type="compositionally biased region" description="Basic and acidic residues" evidence="3">
    <location>
        <begin position="7"/>
        <end position="23"/>
    </location>
</feature>
<dbReference type="InterPro" id="IPR029058">
    <property type="entry name" value="AB_hydrolase_fold"/>
</dbReference>
<evidence type="ECO:0000313" key="6">
    <source>
        <dbReference type="Proteomes" id="UP000241890"/>
    </source>
</evidence>
<keyword evidence="2" id="KW-0378">Hydrolase</keyword>
<dbReference type="GO" id="GO:0004806">
    <property type="term" value="F:triacylglycerol lipase activity"/>
    <property type="evidence" value="ECO:0007669"/>
    <property type="project" value="TreeGrafter"/>
</dbReference>
<evidence type="ECO:0000313" key="5">
    <source>
        <dbReference type="EMBL" id="GBG29044.1"/>
    </source>
</evidence>
<dbReference type="GO" id="GO:0019433">
    <property type="term" value="P:triglyceride catabolic process"/>
    <property type="evidence" value="ECO:0007669"/>
    <property type="project" value="TreeGrafter"/>
</dbReference>
<dbReference type="PROSITE" id="PS01173">
    <property type="entry name" value="LIPASE_GDXG_HIS"/>
    <property type="match status" value="1"/>
</dbReference>